<keyword evidence="1" id="KW-0812">Transmembrane</keyword>
<sequence>MGDPPEFDEWVAARGGSLLRLAYLLTGDAEDAEDLVQDALSRALPRWARISTVEDPDAYLRRWVVDAHTSWWRRLRRRKSPDPLHTAVVLRHVEDLDHPAIAELTESAPAPVRLAEGARRRLARRRRATVTAMSLAAVLVAVPAALVALAGADDRPAPLPPRPTTEQLPEGLDVLPGWHTESWRDVEIQVPDSWAYGALAVHCGGRGQGTPVVERPSGRMPLVACSPAQGYGVQFVAAGDLDPGEQPGVVSRYASGDGVARYPDGAWVGVGAPGGEAALRVVARSERVAEQVLASAHRIGDLDGNGCEPTADLAVTDGVPVIGGIVTVSAVAVCGYDVLAGPATEEPLAWSARLTGDAAQGLLDSLQSAAVHGNASARRCLSDPFGPAYLVRIGSARVWVRPVGSCPPNGAVVDGGQTRLLTPEVLSQVAGLTPGSRTR</sequence>
<dbReference type="Pfam" id="PF04542">
    <property type="entry name" value="Sigma70_r2"/>
    <property type="match status" value="1"/>
</dbReference>
<dbReference type="EMBL" id="CZKA01000041">
    <property type="protein sequence ID" value="CUR57849.1"/>
    <property type="molecule type" value="Genomic_DNA"/>
</dbReference>
<dbReference type="AlphaFoldDB" id="A0A2P2C766"/>
<dbReference type="SUPFAM" id="SSF88946">
    <property type="entry name" value="Sigma2 domain of RNA polymerase sigma factors"/>
    <property type="match status" value="1"/>
</dbReference>
<proteinExistence type="predicted"/>
<dbReference type="Gene3D" id="1.10.1740.10">
    <property type="match status" value="1"/>
</dbReference>
<name>A0A2P2C766_9ZZZZ</name>
<dbReference type="InterPro" id="IPR013325">
    <property type="entry name" value="RNA_pol_sigma_r2"/>
</dbReference>
<keyword evidence="1" id="KW-1133">Transmembrane helix</keyword>
<reference evidence="3" key="1">
    <citation type="submission" date="2015-08" db="EMBL/GenBank/DDBJ databases">
        <authorList>
            <person name="Babu N.S."/>
            <person name="Beckwith C.J."/>
            <person name="Beseler K.G."/>
            <person name="Brison A."/>
            <person name="Carone J.V."/>
            <person name="Caskin T.P."/>
            <person name="Diamond M."/>
            <person name="Durham M.E."/>
            <person name="Foxe J.M."/>
            <person name="Go M."/>
            <person name="Henderson B.A."/>
            <person name="Jones I.B."/>
            <person name="McGettigan J.A."/>
            <person name="Micheletti S.J."/>
            <person name="Nasrallah M.E."/>
            <person name="Ortiz D."/>
            <person name="Piller C.R."/>
            <person name="Privatt S.R."/>
            <person name="Schneider S.L."/>
            <person name="Sharp S."/>
            <person name="Smith T.C."/>
            <person name="Stanton J.D."/>
            <person name="Ullery H.E."/>
            <person name="Wilson R.J."/>
            <person name="Serrano M.G."/>
            <person name="Buck G."/>
            <person name="Lee V."/>
            <person name="Wang Y."/>
            <person name="Carvalho R."/>
            <person name="Voegtly L."/>
            <person name="Shi R."/>
            <person name="Duckworth R."/>
            <person name="Johnson A."/>
            <person name="Loviza R."/>
            <person name="Walstead R."/>
            <person name="Shah Z."/>
            <person name="Kiflezghi M."/>
            <person name="Wade K."/>
            <person name="Ball S.L."/>
            <person name="Bradley K.W."/>
            <person name="Asai D.J."/>
            <person name="Bowman C.A."/>
            <person name="Russell D.A."/>
            <person name="Pope W.H."/>
            <person name="Jacobs-Sera D."/>
            <person name="Hendrix R.W."/>
            <person name="Hatfull G.F."/>
        </authorList>
    </citation>
    <scope>NUCLEOTIDE SEQUENCE</scope>
</reference>
<dbReference type="GO" id="GO:0006352">
    <property type="term" value="P:DNA-templated transcription initiation"/>
    <property type="evidence" value="ECO:0007669"/>
    <property type="project" value="InterPro"/>
</dbReference>
<evidence type="ECO:0000259" key="2">
    <source>
        <dbReference type="Pfam" id="PF04542"/>
    </source>
</evidence>
<evidence type="ECO:0000313" key="3">
    <source>
        <dbReference type="EMBL" id="CUR57849.1"/>
    </source>
</evidence>
<organism evidence="3">
    <name type="scientific">metagenome</name>
    <dbReference type="NCBI Taxonomy" id="256318"/>
    <lineage>
        <taxon>unclassified sequences</taxon>
        <taxon>metagenomes</taxon>
    </lineage>
</organism>
<evidence type="ECO:0000256" key="1">
    <source>
        <dbReference type="SAM" id="Phobius"/>
    </source>
</evidence>
<keyword evidence="1" id="KW-0472">Membrane</keyword>
<feature type="domain" description="RNA polymerase sigma-70 region 2" evidence="2">
    <location>
        <begin position="16"/>
        <end position="78"/>
    </location>
</feature>
<accession>A0A2P2C766</accession>
<gene>
    <name evidence="3" type="ORF">NOCA2460010</name>
</gene>
<feature type="transmembrane region" description="Helical" evidence="1">
    <location>
        <begin position="128"/>
        <end position="152"/>
    </location>
</feature>
<protein>
    <recommendedName>
        <fullName evidence="2">RNA polymerase sigma-70 region 2 domain-containing protein</fullName>
    </recommendedName>
</protein>
<dbReference type="GO" id="GO:0003700">
    <property type="term" value="F:DNA-binding transcription factor activity"/>
    <property type="evidence" value="ECO:0007669"/>
    <property type="project" value="InterPro"/>
</dbReference>
<dbReference type="InterPro" id="IPR007627">
    <property type="entry name" value="RNA_pol_sigma70_r2"/>
</dbReference>